<dbReference type="SUPFAM" id="SSF53850">
    <property type="entry name" value="Periplasmic binding protein-like II"/>
    <property type="match status" value="2"/>
</dbReference>
<feature type="signal peptide" evidence="25">
    <location>
        <begin position="1"/>
        <end position="19"/>
    </location>
</feature>
<feature type="disulfide bond" evidence="23">
    <location>
        <begin position="595"/>
        <end position="609"/>
    </location>
</feature>
<keyword evidence="13 20" id="KW-0408">Iron</keyword>
<keyword evidence="14 20" id="KW-0406">Ion transport</keyword>
<keyword evidence="7 20" id="KW-0964">Secreted</keyword>
<evidence type="ECO:0000256" key="16">
    <source>
        <dbReference type="ARBA" id="ARBA00023157"/>
    </source>
</evidence>
<evidence type="ECO:0000256" key="6">
    <source>
        <dbReference type="ARBA" id="ARBA00022496"/>
    </source>
</evidence>
<sequence length="724" mass="78451">MGMWTALSALLFITHSVCSQTSIRWCTISEQELRKCNSMSIAFRSASIRPLLSCVRANSVTNCAEKLMANEVDAFSTSAKDIYEIGKTATFKIATAESSSDGEGTTYYAVAVVKKTNSHININNLKGKKSCHTGIGRTVGWNMPIGYLIDSGRMSVMACNVTQGVAEFFNASCIPGAIGQDSSLCQLCAGDESGGHKCEASNKEKYYSYNGAFRCLVDDAGEVAFVKHTTVGENTDGKGETWAQGLKSTDFDLLCPDGSRSPVSEYRRCNLARVPSRGIVAHSNIDSTVIYNMLTEGLQKSGFSIFSSVVFNGENLLFSDSSTKFIPAGSDEYIHWLGEKYYNILRAMDCSSADVPEILTWCVLSNGEQRKCEDMALAFKTKKLLPNIQCLFGKSVEDCMEKIQNKKADAITLDGGYIYTAGKTYGLVPAAGESYTGDADGSSYYAVAVLKRTNNDIQRFSDLRGRTSCHTGYGRTAGWNIPLGLLIEKGLIRPQKCQAAQAAGGFFKSSCVPGANEPGFPSNLCAQCIGDASGQNKCVKGKDLYDGYNGAFRCLVQGGGEVAFVKHSTVFQNTDGNGTDPWSHNLNSKDFQLLCSQESRADVIQYKHCNLARVPSHAVMVRPDTNPHVIFGLLDKAQQFYGVNTNSDFKMFNSSRYEGSDLIFKDSTVTIIGVGEKKSYEGWLGHSYVEALLAMECTYSSAVVSSASALLLTSLAVLIALLVV</sequence>
<evidence type="ECO:0000256" key="1">
    <source>
        <dbReference type="ARBA" id="ARBA00004609"/>
    </source>
</evidence>
<feature type="disulfide bond" evidence="23">
    <location>
        <begin position="131"/>
        <end position="215"/>
    </location>
</feature>
<evidence type="ECO:0000256" key="5">
    <source>
        <dbReference type="ARBA" id="ARBA00022475"/>
    </source>
</evidence>
<dbReference type="Gene3D" id="3.40.190.10">
    <property type="entry name" value="Periplasmic binding protein-like II"/>
    <property type="match status" value="4"/>
</dbReference>
<feature type="binding site" evidence="21">
    <location>
        <position position="137"/>
    </location>
    <ligand>
        <name>hydrogencarbonate</name>
        <dbReference type="ChEBI" id="CHEBI:17544"/>
        <label>1</label>
    </ligand>
</feature>
<dbReference type="GO" id="GO:0005769">
    <property type="term" value="C:early endosome"/>
    <property type="evidence" value="ECO:0007669"/>
    <property type="project" value="TreeGrafter"/>
</dbReference>
<feature type="domain" description="Transferrin-like" evidence="26">
    <location>
        <begin position="23"/>
        <end position="350"/>
    </location>
</feature>
<evidence type="ECO:0000256" key="20">
    <source>
        <dbReference type="PIRNR" id="PIRNR002549"/>
    </source>
</evidence>
<evidence type="ECO:0000256" key="12">
    <source>
        <dbReference type="ARBA" id="ARBA00022833"/>
    </source>
</evidence>
<feature type="chain" id="PRO_5041642100" description="Serotransferrin" evidence="25">
    <location>
        <begin position="20"/>
        <end position="724"/>
    </location>
</feature>
<dbReference type="AlphaFoldDB" id="A0AA88NF15"/>
<dbReference type="PRINTS" id="PR00422">
    <property type="entry name" value="TRANSFERRIN"/>
</dbReference>
<feature type="disulfide bond" evidence="23">
    <location>
        <begin position="36"/>
        <end position="54"/>
    </location>
</feature>
<dbReference type="InterPro" id="IPR018195">
    <property type="entry name" value="Transferrin_Fe_BS"/>
</dbReference>
<evidence type="ECO:0000256" key="19">
    <source>
        <dbReference type="ARBA" id="ARBA00054140"/>
    </source>
</evidence>
<evidence type="ECO:0000256" key="13">
    <source>
        <dbReference type="ARBA" id="ARBA00023004"/>
    </source>
</evidence>
<protein>
    <recommendedName>
        <fullName evidence="20">Serotransferrin</fullName>
    </recommendedName>
</protein>
<dbReference type="EMBL" id="JAVHJS010000005">
    <property type="protein sequence ID" value="KAK2858135.1"/>
    <property type="molecule type" value="Genomic_DNA"/>
</dbReference>
<name>A0AA88NF15_TACVA</name>
<feature type="binding site" evidence="22">
    <location>
        <position position="209"/>
    </location>
    <ligand>
        <name>Fe(3+)</name>
        <dbReference type="ChEBI" id="CHEBI:29034"/>
        <label>1</label>
    </ligand>
</feature>
<feature type="binding site" evidence="21">
    <location>
        <position position="133"/>
    </location>
    <ligand>
        <name>hydrogencarbonate</name>
        <dbReference type="ChEBI" id="CHEBI:17544"/>
        <label>1</label>
    </ligand>
</feature>
<feature type="disulfide bond" evidence="23">
    <location>
        <begin position="372"/>
        <end position="390"/>
    </location>
</feature>
<keyword evidence="10 25" id="KW-0732">Signal</keyword>
<feature type="binding site" evidence="21">
    <location>
        <position position="477"/>
    </location>
    <ligand>
        <name>hydrogencarbonate</name>
        <dbReference type="ChEBI" id="CHEBI:17544"/>
        <label>1</label>
    </ligand>
</feature>
<feature type="binding site" evidence="22">
    <location>
        <position position="414"/>
    </location>
    <ligand>
        <name>Fe(3+)</name>
        <dbReference type="ChEBI" id="CHEBI:29034"/>
        <label>2</label>
    </ligand>
</feature>
<dbReference type="PANTHER" id="PTHR11485">
    <property type="entry name" value="TRANSFERRIN"/>
    <property type="match status" value="1"/>
</dbReference>
<dbReference type="GO" id="GO:0006826">
    <property type="term" value="P:iron ion transport"/>
    <property type="evidence" value="ECO:0007669"/>
    <property type="project" value="UniProtKB-KW"/>
</dbReference>
<keyword evidence="17" id="KW-0325">Glycoprotein</keyword>
<evidence type="ECO:0000256" key="14">
    <source>
        <dbReference type="ARBA" id="ARBA00023065"/>
    </source>
</evidence>
<feature type="disulfide bond" evidence="23">
    <location>
        <begin position="173"/>
        <end position="188"/>
    </location>
</feature>
<evidence type="ECO:0000256" key="25">
    <source>
        <dbReference type="SAM" id="SignalP"/>
    </source>
</evidence>
<keyword evidence="12" id="KW-0862">Zinc</keyword>
<comment type="subcellular location">
    <subcellularLocation>
        <location evidence="1">Cell membrane</location>
        <topology evidence="1">Lipid-anchor</topology>
        <topology evidence="1">GPI-anchor</topology>
    </subcellularLocation>
    <subcellularLocation>
        <location evidence="2 20">Secreted</location>
    </subcellularLocation>
</comment>
<feature type="binding site" evidence="21">
    <location>
        <position position="478"/>
    </location>
    <ligand>
        <name>hydrogencarbonate</name>
        <dbReference type="ChEBI" id="CHEBI:17544"/>
        <label>1</label>
    </ligand>
</feature>
<dbReference type="PROSITE" id="PS00207">
    <property type="entry name" value="TRANSFERRIN_LIKE_3"/>
    <property type="match status" value="1"/>
</dbReference>
<keyword evidence="8" id="KW-0336">GPI-anchor</keyword>
<feature type="disulfide bond" evidence="23">
    <location>
        <begin position="525"/>
        <end position="538"/>
    </location>
</feature>
<feature type="binding site" evidence="21">
    <location>
        <position position="475"/>
    </location>
    <ligand>
        <name>hydrogencarbonate</name>
        <dbReference type="ChEBI" id="CHEBI:17544"/>
        <label>1</label>
    </ligand>
</feature>
<feature type="disulfide bond" evidence="23">
    <location>
        <begin position="255"/>
        <end position="269"/>
    </location>
</feature>
<keyword evidence="11" id="KW-0677">Repeat</keyword>
<dbReference type="Pfam" id="PF00405">
    <property type="entry name" value="Transferrin"/>
    <property type="match status" value="2"/>
</dbReference>
<dbReference type="PROSITE" id="PS51408">
    <property type="entry name" value="TRANSFERRIN_LIKE_4"/>
    <property type="match status" value="2"/>
</dbReference>
<feature type="binding site" evidence="22">
    <location>
        <position position="444"/>
    </location>
    <ligand>
        <name>Fe(3+)</name>
        <dbReference type="ChEBI" id="CHEBI:29034"/>
        <label>1</label>
    </ligand>
</feature>
<feature type="binding site" evidence="21">
    <location>
        <position position="140"/>
    </location>
    <ligand>
        <name>hydrogencarbonate</name>
        <dbReference type="ChEBI" id="CHEBI:17544"/>
        <label>1</label>
    </ligand>
</feature>
<dbReference type="PROSITE" id="PS00206">
    <property type="entry name" value="TRANSFERRIN_LIKE_2"/>
    <property type="match status" value="2"/>
</dbReference>
<comment type="subunit">
    <text evidence="3 20">Monomer.</text>
</comment>
<evidence type="ECO:0000256" key="3">
    <source>
        <dbReference type="ARBA" id="ARBA00011245"/>
    </source>
</evidence>
<keyword evidence="24" id="KW-0812">Transmembrane</keyword>
<accession>A0AA88NF15</accession>
<feature type="disulfide bond" evidence="23">
    <location>
        <begin position="26"/>
        <end position="63"/>
    </location>
</feature>
<keyword evidence="6 20" id="KW-0410">Iron transport</keyword>
<evidence type="ECO:0000256" key="18">
    <source>
        <dbReference type="ARBA" id="ARBA00023288"/>
    </source>
</evidence>
<feature type="transmembrane region" description="Helical" evidence="24">
    <location>
        <begin position="702"/>
        <end position="723"/>
    </location>
</feature>
<dbReference type="FunFam" id="3.40.190.10:FF:000095">
    <property type="entry name" value="Lactotransferrin"/>
    <property type="match status" value="1"/>
</dbReference>
<keyword evidence="16 23" id="KW-1015">Disulfide bond</keyword>
<organism evidence="27 28">
    <name type="scientific">Tachysurus vachellii</name>
    <name type="common">Darkbarbel catfish</name>
    <name type="synonym">Pelteobagrus vachellii</name>
    <dbReference type="NCBI Taxonomy" id="175792"/>
    <lineage>
        <taxon>Eukaryota</taxon>
        <taxon>Metazoa</taxon>
        <taxon>Chordata</taxon>
        <taxon>Craniata</taxon>
        <taxon>Vertebrata</taxon>
        <taxon>Euteleostomi</taxon>
        <taxon>Actinopterygii</taxon>
        <taxon>Neopterygii</taxon>
        <taxon>Teleostei</taxon>
        <taxon>Ostariophysi</taxon>
        <taxon>Siluriformes</taxon>
        <taxon>Bagridae</taxon>
        <taxon>Tachysurus</taxon>
    </lineage>
</organism>
<keyword evidence="24" id="KW-1133">Transmembrane helix</keyword>
<evidence type="ECO:0000256" key="4">
    <source>
        <dbReference type="ARBA" id="ARBA00022448"/>
    </source>
</evidence>
<dbReference type="PANTHER" id="PTHR11485:SF21">
    <property type="entry name" value="MELANOTRANSFERRIN"/>
    <property type="match status" value="1"/>
</dbReference>
<gene>
    <name evidence="27" type="ORF">Q7C36_006054</name>
</gene>
<dbReference type="FunFam" id="3.40.190.10:FF:000108">
    <property type="entry name" value="melanotransferrin"/>
    <property type="match status" value="1"/>
</dbReference>
<dbReference type="CDD" id="cd13529">
    <property type="entry name" value="PBP2_transferrin"/>
    <property type="match status" value="2"/>
</dbReference>
<dbReference type="GO" id="GO:0046872">
    <property type="term" value="F:metal ion binding"/>
    <property type="evidence" value="ECO:0007669"/>
    <property type="project" value="UniProtKB-KW"/>
</dbReference>
<feature type="disulfide bond" evidence="23">
    <location>
        <begin position="185"/>
        <end position="198"/>
    </location>
</feature>
<comment type="function">
    <text evidence="20">Transferrins are iron binding transport proteins which bind Fe(3+) ion in association with the binding of an anion, usually bicarbonate.</text>
</comment>
<keyword evidence="28" id="KW-1185">Reference proteome</keyword>
<dbReference type="GO" id="GO:0055037">
    <property type="term" value="C:recycling endosome"/>
    <property type="evidence" value="ECO:0007669"/>
    <property type="project" value="TreeGrafter"/>
</dbReference>
<dbReference type="GO" id="GO:0005886">
    <property type="term" value="C:plasma membrane"/>
    <property type="evidence" value="ECO:0007669"/>
    <property type="project" value="UniProtKB-SubCell"/>
</dbReference>
<proteinExistence type="inferred from homology"/>
<evidence type="ECO:0000256" key="15">
    <source>
        <dbReference type="ARBA" id="ARBA00023136"/>
    </source>
</evidence>
<dbReference type="Proteomes" id="UP001187315">
    <property type="component" value="Unassembled WGS sequence"/>
</dbReference>
<keyword evidence="5" id="KW-1003">Cell membrane</keyword>
<comment type="function">
    <text evidence="19">Involved in iron cellular uptake. Seems to be internalized and then recycled back to the cell membrane. Binds a single atom of iron per subunit. Could also bind zinc.</text>
</comment>
<keyword evidence="15 24" id="KW-0472">Membrane</keyword>
<evidence type="ECO:0000256" key="9">
    <source>
        <dbReference type="ARBA" id="ARBA00022723"/>
    </source>
</evidence>
<evidence type="ECO:0000256" key="17">
    <source>
        <dbReference type="ARBA" id="ARBA00023180"/>
    </source>
</evidence>
<comment type="caution">
    <text evidence="27">The sequence shown here is derived from an EMBL/GenBank/DDBJ whole genome shotgun (WGS) entry which is preliminary data.</text>
</comment>
<evidence type="ECO:0000256" key="23">
    <source>
        <dbReference type="PIRSR" id="PIRSR002549-4"/>
    </source>
</evidence>
<comment type="similarity">
    <text evidence="20">Belongs to the transferrin family.</text>
</comment>
<evidence type="ECO:0000256" key="10">
    <source>
        <dbReference type="ARBA" id="ARBA00022729"/>
    </source>
</evidence>
<dbReference type="GO" id="GO:0005615">
    <property type="term" value="C:extracellular space"/>
    <property type="evidence" value="ECO:0007669"/>
    <property type="project" value="InterPro"/>
</dbReference>
<feature type="disulfide bond" evidence="23">
    <location>
        <begin position="362"/>
        <end position="399"/>
    </location>
</feature>
<evidence type="ECO:0000256" key="11">
    <source>
        <dbReference type="ARBA" id="ARBA00022737"/>
    </source>
</evidence>
<feature type="disulfide bond" evidence="23">
    <location>
        <begin position="469"/>
        <end position="554"/>
    </location>
</feature>
<feature type="disulfide bond" evidence="23">
    <location>
        <begin position="511"/>
        <end position="528"/>
    </location>
</feature>
<evidence type="ECO:0000256" key="7">
    <source>
        <dbReference type="ARBA" id="ARBA00022525"/>
    </source>
</evidence>
<keyword evidence="18" id="KW-0449">Lipoprotein</keyword>
<reference evidence="27" key="1">
    <citation type="submission" date="2023-08" db="EMBL/GenBank/DDBJ databases">
        <title>Pelteobagrus vachellii genome.</title>
        <authorList>
            <person name="Liu H."/>
        </authorList>
    </citation>
    <scope>NUCLEOTIDE SEQUENCE</scope>
    <source>
        <strain evidence="27">PRFRI_2022a</strain>
        <tissue evidence="27">Muscle</tissue>
    </source>
</reference>
<dbReference type="InterPro" id="IPR016357">
    <property type="entry name" value="Transferrin"/>
</dbReference>
<feature type="domain" description="Transferrin-like" evidence="26">
    <location>
        <begin position="359"/>
        <end position="697"/>
    </location>
</feature>
<evidence type="ECO:0000256" key="22">
    <source>
        <dbReference type="PIRSR" id="PIRSR002549-3"/>
    </source>
</evidence>
<feature type="binding site" evidence="22">
    <location>
        <position position="617"/>
    </location>
    <ligand>
        <name>Fe(3+)</name>
        <dbReference type="ChEBI" id="CHEBI:29034"/>
        <label>1</label>
    </ligand>
</feature>
<evidence type="ECO:0000313" key="28">
    <source>
        <dbReference type="Proteomes" id="UP001187315"/>
    </source>
</evidence>
<dbReference type="SMART" id="SM00094">
    <property type="entry name" value="TR_FER"/>
    <property type="match status" value="2"/>
</dbReference>
<evidence type="ECO:0000256" key="8">
    <source>
        <dbReference type="ARBA" id="ARBA00022622"/>
    </source>
</evidence>
<keyword evidence="4 20" id="KW-0813">Transport</keyword>
<feature type="binding site" evidence="21">
    <location>
        <position position="471"/>
    </location>
    <ligand>
        <name>hydrogencarbonate</name>
        <dbReference type="ChEBI" id="CHEBI:17544"/>
        <label>1</label>
    </ligand>
</feature>
<evidence type="ECO:0000259" key="26">
    <source>
        <dbReference type="PROSITE" id="PS51408"/>
    </source>
</evidence>
<dbReference type="PIRSF" id="PIRSF002549">
    <property type="entry name" value="Transferrin"/>
    <property type="match status" value="1"/>
</dbReference>
<keyword evidence="9 20" id="KW-0479">Metal-binding</keyword>
<feature type="binding site" evidence="22">
    <location>
        <position position="107"/>
    </location>
    <ligand>
        <name>Fe(3+)</name>
        <dbReference type="ChEBI" id="CHEBI:29034"/>
        <label>1</label>
    </ligand>
</feature>
<evidence type="ECO:0000256" key="21">
    <source>
        <dbReference type="PIRSR" id="PIRSR002549-2"/>
    </source>
</evidence>
<dbReference type="GO" id="GO:0098552">
    <property type="term" value="C:side of membrane"/>
    <property type="evidence" value="ECO:0007669"/>
    <property type="project" value="UniProtKB-KW"/>
</dbReference>
<dbReference type="InterPro" id="IPR001156">
    <property type="entry name" value="Transferrin-like_dom"/>
</dbReference>
<evidence type="ECO:0000256" key="24">
    <source>
        <dbReference type="SAM" id="Phobius"/>
    </source>
</evidence>
<evidence type="ECO:0000256" key="2">
    <source>
        <dbReference type="ARBA" id="ARBA00004613"/>
    </source>
</evidence>
<evidence type="ECO:0000313" key="27">
    <source>
        <dbReference type="EMBL" id="KAK2858135.1"/>
    </source>
</evidence>
<feature type="binding site" evidence="22">
    <location>
        <position position="548"/>
    </location>
    <ligand>
        <name>Fe(3+)</name>
        <dbReference type="ChEBI" id="CHEBI:29034"/>
        <label>2</label>
    </ligand>
</feature>